<evidence type="ECO:0000256" key="1">
    <source>
        <dbReference type="SAM" id="MobiDB-lite"/>
    </source>
</evidence>
<feature type="compositionally biased region" description="Polar residues" evidence="1">
    <location>
        <begin position="99"/>
        <end position="119"/>
    </location>
</feature>
<comment type="caution">
    <text evidence="2">The sequence shown here is derived from an EMBL/GenBank/DDBJ whole genome shotgun (WGS) entry which is preliminary data.</text>
</comment>
<gene>
    <name evidence="2" type="ORF">B0H17DRAFT_1210116</name>
</gene>
<evidence type="ECO:0000313" key="2">
    <source>
        <dbReference type="EMBL" id="KAJ7668050.1"/>
    </source>
</evidence>
<sequence length="256" mass="28975">MHPKLKPDEEDMFSTEDDDKLINFVFTHGTYGVDRRGMKLYEVLGPKTSNEFAWSRHLPAYAWRERYCQHASEFDYAIAQHERNLDKPPYLPTTPPVIKSSTPRTKTTSGISNSNQSKPATMIHAPSTSETRKTTRIAVPADSQTVTTSGSSPPHLADPRAAAVVHKKLAKIGRKTMFSADFVWSVYSNTGSIERTREVVAEMESRASAIFARELNELNDESDDEEEIRAAKRRKVTDSAFFFRLQIYSRLISVID</sequence>
<reference evidence="2" key="1">
    <citation type="submission" date="2023-03" db="EMBL/GenBank/DDBJ databases">
        <title>Massive genome expansion in bonnet fungi (Mycena s.s.) driven by repeated elements and novel gene families across ecological guilds.</title>
        <authorList>
            <consortium name="Lawrence Berkeley National Laboratory"/>
            <person name="Harder C.B."/>
            <person name="Miyauchi S."/>
            <person name="Viragh M."/>
            <person name="Kuo A."/>
            <person name="Thoen E."/>
            <person name="Andreopoulos B."/>
            <person name="Lu D."/>
            <person name="Skrede I."/>
            <person name="Drula E."/>
            <person name="Henrissat B."/>
            <person name="Morin E."/>
            <person name="Kohler A."/>
            <person name="Barry K."/>
            <person name="LaButti K."/>
            <person name="Morin E."/>
            <person name="Salamov A."/>
            <person name="Lipzen A."/>
            <person name="Mereny Z."/>
            <person name="Hegedus B."/>
            <person name="Baldrian P."/>
            <person name="Stursova M."/>
            <person name="Weitz H."/>
            <person name="Taylor A."/>
            <person name="Grigoriev I.V."/>
            <person name="Nagy L.G."/>
            <person name="Martin F."/>
            <person name="Kauserud H."/>
        </authorList>
    </citation>
    <scope>NUCLEOTIDE SEQUENCE</scope>
    <source>
        <strain evidence="2">CBHHK067</strain>
    </source>
</reference>
<protein>
    <submittedName>
        <fullName evidence="2">Uncharacterized protein</fullName>
    </submittedName>
</protein>
<dbReference type="Proteomes" id="UP001221757">
    <property type="component" value="Unassembled WGS sequence"/>
</dbReference>
<dbReference type="AlphaFoldDB" id="A0AAD7CWQ9"/>
<proteinExistence type="predicted"/>
<feature type="region of interest" description="Disordered" evidence="1">
    <location>
        <begin position="86"/>
        <end position="133"/>
    </location>
</feature>
<dbReference type="EMBL" id="JARKIE010000198">
    <property type="protein sequence ID" value="KAJ7668050.1"/>
    <property type="molecule type" value="Genomic_DNA"/>
</dbReference>
<organism evidence="2 3">
    <name type="scientific">Mycena rosella</name>
    <name type="common">Pink bonnet</name>
    <name type="synonym">Agaricus rosellus</name>
    <dbReference type="NCBI Taxonomy" id="1033263"/>
    <lineage>
        <taxon>Eukaryota</taxon>
        <taxon>Fungi</taxon>
        <taxon>Dikarya</taxon>
        <taxon>Basidiomycota</taxon>
        <taxon>Agaricomycotina</taxon>
        <taxon>Agaricomycetes</taxon>
        <taxon>Agaricomycetidae</taxon>
        <taxon>Agaricales</taxon>
        <taxon>Marasmiineae</taxon>
        <taxon>Mycenaceae</taxon>
        <taxon>Mycena</taxon>
    </lineage>
</organism>
<evidence type="ECO:0000313" key="3">
    <source>
        <dbReference type="Proteomes" id="UP001221757"/>
    </source>
</evidence>
<name>A0AAD7CWQ9_MYCRO</name>
<keyword evidence="3" id="KW-1185">Reference proteome</keyword>
<accession>A0AAD7CWQ9</accession>